<dbReference type="Proteomes" id="UP001498398">
    <property type="component" value="Unassembled WGS sequence"/>
</dbReference>
<dbReference type="SUPFAM" id="SSF53474">
    <property type="entry name" value="alpha/beta-Hydrolases"/>
    <property type="match status" value="1"/>
</dbReference>
<evidence type="ECO:0000313" key="3">
    <source>
        <dbReference type="Proteomes" id="UP001498398"/>
    </source>
</evidence>
<reference evidence="2 3" key="1">
    <citation type="submission" date="2024-01" db="EMBL/GenBank/DDBJ databases">
        <title>A draft genome for the cacao thread blight pathogen Marasmiellus scandens.</title>
        <authorList>
            <person name="Baruah I.K."/>
            <person name="Leung J."/>
            <person name="Bukari Y."/>
            <person name="Amoako-Attah I."/>
            <person name="Meinhardt L.W."/>
            <person name="Bailey B.A."/>
            <person name="Cohen S.P."/>
        </authorList>
    </citation>
    <scope>NUCLEOTIDE SEQUENCE [LARGE SCALE GENOMIC DNA]</scope>
    <source>
        <strain evidence="2 3">GH-19</strain>
    </source>
</reference>
<name>A0ABR1JQU4_9AGAR</name>
<evidence type="ECO:0000259" key="1">
    <source>
        <dbReference type="Pfam" id="PF12697"/>
    </source>
</evidence>
<keyword evidence="3" id="KW-1185">Reference proteome</keyword>
<sequence>MNADSRELEKPFRRDNIVLTREHSLRLRDCPPMASDHCLLTPPINSSFPLIICFHGSNDSCAASWSTLTSTLSLSYSVLCYERGSSNPTPSESIDSLSAYLRSSDLRPPYILIAHSHGGAFARCFLHSCPRDVAGMVLVETGQEAAWDETLEQAQYARCVLGSRPLSVIRGNSFLRKWADLEAAEAELEEGSAGNPGLKMQREMLRQLDAEDERLKKAQLTLSRNHRYVHLPDCGHHIVRDRPDVVAQEVRWVMENLYEGPDDTDNRKRSFHLKVLDMLKVGKGRKG</sequence>
<dbReference type="Gene3D" id="3.40.50.1820">
    <property type="entry name" value="alpha/beta hydrolase"/>
    <property type="match status" value="1"/>
</dbReference>
<protein>
    <recommendedName>
        <fullName evidence="1">AB hydrolase-1 domain-containing protein</fullName>
    </recommendedName>
</protein>
<organism evidence="2 3">
    <name type="scientific">Marasmiellus scandens</name>
    <dbReference type="NCBI Taxonomy" id="2682957"/>
    <lineage>
        <taxon>Eukaryota</taxon>
        <taxon>Fungi</taxon>
        <taxon>Dikarya</taxon>
        <taxon>Basidiomycota</taxon>
        <taxon>Agaricomycotina</taxon>
        <taxon>Agaricomycetes</taxon>
        <taxon>Agaricomycetidae</taxon>
        <taxon>Agaricales</taxon>
        <taxon>Marasmiineae</taxon>
        <taxon>Omphalotaceae</taxon>
        <taxon>Marasmiellus</taxon>
    </lineage>
</organism>
<dbReference type="Pfam" id="PF12697">
    <property type="entry name" value="Abhydrolase_6"/>
    <property type="match status" value="1"/>
</dbReference>
<accession>A0ABR1JQU4</accession>
<dbReference type="InterPro" id="IPR029058">
    <property type="entry name" value="AB_hydrolase_fold"/>
</dbReference>
<dbReference type="InterPro" id="IPR000073">
    <property type="entry name" value="AB_hydrolase_1"/>
</dbReference>
<feature type="domain" description="AB hydrolase-1" evidence="1">
    <location>
        <begin position="51"/>
        <end position="248"/>
    </location>
</feature>
<gene>
    <name evidence="2" type="ORF">VKT23_005926</name>
</gene>
<evidence type="ECO:0000313" key="2">
    <source>
        <dbReference type="EMBL" id="KAK7464720.1"/>
    </source>
</evidence>
<proteinExistence type="predicted"/>
<comment type="caution">
    <text evidence="2">The sequence shown here is derived from an EMBL/GenBank/DDBJ whole genome shotgun (WGS) entry which is preliminary data.</text>
</comment>
<dbReference type="EMBL" id="JBANRG010000007">
    <property type="protein sequence ID" value="KAK7464720.1"/>
    <property type="molecule type" value="Genomic_DNA"/>
</dbReference>